<protein>
    <submittedName>
        <fullName evidence="1">Uncharacterized protein</fullName>
    </submittedName>
</protein>
<organism evidence="1">
    <name type="scientific">Arundo donax</name>
    <name type="common">Giant reed</name>
    <name type="synonym">Donax arundinaceus</name>
    <dbReference type="NCBI Taxonomy" id="35708"/>
    <lineage>
        <taxon>Eukaryota</taxon>
        <taxon>Viridiplantae</taxon>
        <taxon>Streptophyta</taxon>
        <taxon>Embryophyta</taxon>
        <taxon>Tracheophyta</taxon>
        <taxon>Spermatophyta</taxon>
        <taxon>Magnoliopsida</taxon>
        <taxon>Liliopsida</taxon>
        <taxon>Poales</taxon>
        <taxon>Poaceae</taxon>
        <taxon>PACMAD clade</taxon>
        <taxon>Arundinoideae</taxon>
        <taxon>Arundineae</taxon>
        <taxon>Arundo</taxon>
    </lineage>
</organism>
<dbReference type="AlphaFoldDB" id="A0A0A9AVU7"/>
<reference evidence="1" key="2">
    <citation type="journal article" date="2015" name="Data Brief">
        <title>Shoot transcriptome of the giant reed, Arundo donax.</title>
        <authorList>
            <person name="Barrero R.A."/>
            <person name="Guerrero F.D."/>
            <person name="Moolhuijzen P."/>
            <person name="Goolsby J.A."/>
            <person name="Tidwell J."/>
            <person name="Bellgard S.E."/>
            <person name="Bellgard M.I."/>
        </authorList>
    </citation>
    <scope>NUCLEOTIDE SEQUENCE</scope>
    <source>
        <tissue evidence="1">Shoot tissue taken approximately 20 cm above the soil surface</tissue>
    </source>
</reference>
<dbReference type="EMBL" id="GBRH01246693">
    <property type="protein sequence ID" value="JAD51202.1"/>
    <property type="molecule type" value="Transcribed_RNA"/>
</dbReference>
<name>A0A0A9AVU7_ARUDO</name>
<reference evidence="1" key="1">
    <citation type="submission" date="2014-09" db="EMBL/GenBank/DDBJ databases">
        <authorList>
            <person name="Magalhaes I.L.F."/>
            <person name="Oliveira U."/>
            <person name="Santos F.R."/>
            <person name="Vidigal T.H.D.A."/>
            <person name="Brescovit A.D."/>
            <person name="Santos A.J."/>
        </authorList>
    </citation>
    <scope>NUCLEOTIDE SEQUENCE</scope>
    <source>
        <tissue evidence="1">Shoot tissue taken approximately 20 cm above the soil surface</tissue>
    </source>
</reference>
<sequence length="65" mass="7463">MVVGACSFVVGSSDAELRQKNWSFWDRNVNCRICCGFGILVWLHKVKRYPALPKPAAFSKQWTCR</sequence>
<accession>A0A0A9AVU7</accession>
<proteinExistence type="predicted"/>
<evidence type="ECO:0000313" key="1">
    <source>
        <dbReference type="EMBL" id="JAD51202.1"/>
    </source>
</evidence>